<feature type="region of interest" description="Disordered" evidence="4">
    <location>
        <begin position="380"/>
        <end position="403"/>
    </location>
</feature>
<feature type="compositionally biased region" description="Basic and acidic residues" evidence="4">
    <location>
        <begin position="104"/>
        <end position="113"/>
    </location>
</feature>
<sequence>MLHTLPMSVLHHCLLPQQRQQVHRRRFLQVIKFSLNTVFVVFTSALTRAIVTLLSHASCLVDADSRESLWMLLDLAEDEAEGARNRIRRSDFGADTGGRAATSLRRESSDGSDRSPSGRSLTTAPAAAPYSPPSSSPPSRPLLLLPLPLLGTCAVVCGRPLIVYCLLSFEEAPWLTKVVVVADDVRRMAQVVREAGLSKVVVVEGCRTRHRSIRVGLSALADDPPEVVVVHDGVRPPRALATLRQVVAAAAERGAAGAVRPLVSTVLRPAPPEEQGAAGVEVLRESLVRSDFRNSEMPQAFRFAVITRAYGSCSDEELDHGTECLALALKHTGVRAALVPGTPDLWKVTEARDLVVARAVLPRHTRHLALLCGAPPPDDALGFTPTGSGGTEPDGEDAGRSSRASVPFLTSLASGSESEGGTDDVWRLECGAECTRVIGLLAPRLRSHAFSLRCYHSLQDLQRLSSDARGRASVAVVAVTSLRGRPRSLRSHLEELKQGLGVGTSCLILILSLEEDEAKTEGSSGSFQPSLDIPALQEDVRQTFQGHGASVTVLLTGNKTQAPSGIQKETNEGRQMEKENQLLDLMEALLQQHSRAFHGQVLVV</sequence>
<dbReference type="InterPro" id="IPR029044">
    <property type="entry name" value="Nucleotide-diphossugar_trans"/>
</dbReference>
<reference evidence="5 6" key="2">
    <citation type="submission" date="2019-01" db="EMBL/GenBank/DDBJ databases">
        <title>The decoding of complex shrimp genome reveals the adaptation for benthos swimmer, frequently molting mechanism and breeding impact on genome.</title>
        <authorList>
            <person name="Sun Y."/>
            <person name="Gao Y."/>
            <person name="Yu Y."/>
        </authorList>
    </citation>
    <scope>NUCLEOTIDE SEQUENCE [LARGE SCALE GENOMIC DNA]</scope>
    <source>
        <tissue evidence="5">Muscle</tissue>
    </source>
</reference>
<dbReference type="GO" id="GO:0035269">
    <property type="term" value="P:protein O-linked glycosylation via mannose"/>
    <property type="evidence" value="ECO:0007669"/>
    <property type="project" value="TreeGrafter"/>
</dbReference>
<evidence type="ECO:0000256" key="4">
    <source>
        <dbReference type="SAM" id="MobiDB-lite"/>
    </source>
</evidence>
<evidence type="ECO:0000313" key="6">
    <source>
        <dbReference type="Proteomes" id="UP000283509"/>
    </source>
</evidence>
<dbReference type="STRING" id="6689.A0A423U4T7"/>
<dbReference type="Gene3D" id="3.90.550.10">
    <property type="entry name" value="Spore Coat Polysaccharide Biosynthesis Protein SpsA, Chain A"/>
    <property type="match status" value="1"/>
</dbReference>
<name>A0A423U4T7_PENVA</name>
<keyword evidence="3" id="KW-0548">Nucleotidyltransferase</keyword>
<evidence type="ECO:0000256" key="3">
    <source>
        <dbReference type="ARBA" id="ARBA00022695"/>
    </source>
</evidence>
<dbReference type="Pfam" id="PF01128">
    <property type="entry name" value="IspD"/>
    <property type="match status" value="1"/>
</dbReference>
<comment type="similarity">
    <text evidence="1">Belongs to the IspD/TarI cytidylyltransferase family. IspD subfamily.</text>
</comment>
<evidence type="ECO:0000313" key="5">
    <source>
        <dbReference type="EMBL" id="ROT83721.1"/>
    </source>
</evidence>
<dbReference type="PANTHER" id="PTHR43015:SF1">
    <property type="entry name" value="D-RIBITOL-5-PHOSPHATE CYTIDYLYLTRANSFERASE"/>
    <property type="match status" value="1"/>
</dbReference>
<protein>
    <recommendedName>
        <fullName evidence="7">2-C-methyl-D-erythritol 4-phosphate cytidylyltransferase-like protein</fullName>
    </recommendedName>
</protein>
<gene>
    <name evidence="5" type="ORF">C7M84_023094</name>
</gene>
<keyword evidence="6" id="KW-1185">Reference proteome</keyword>
<proteinExistence type="inferred from homology"/>
<dbReference type="EMBL" id="QCYY01000641">
    <property type="protein sequence ID" value="ROT83721.1"/>
    <property type="molecule type" value="Genomic_DNA"/>
</dbReference>
<comment type="caution">
    <text evidence="5">The sequence shown here is derived from an EMBL/GenBank/DDBJ whole genome shotgun (WGS) entry which is preliminary data.</text>
</comment>
<dbReference type="PROSITE" id="PS01295">
    <property type="entry name" value="ISPD"/>
    <property type="match status" value="1"/>
</dbReference>
<evidence type="ECO:0008006" key="7">
    <source>
        <dbReference type="Google" id="ProtNLM"/>
    </source>
</evidence>
<dbReference type="GO" id="GO:0005829">
    <property type="term" value="C:cytosol"/>
    <property type="evidence" value="ECO:0007669"/>
    <property type="project" value="TreeGrafter"/>
</dbReference>
<accession>A0A423U4T7</accession>
<dbReference type="GO" id="GO:0047349">
    <property type="term" value="F:D-ribitol-5-phosphate cytidylyltransferase activity"/>
    <property type="evidence" value="ECO:0007669"/>
    <property type="project" value="TreeGrafter"/>
</dbReference>
<dbReference type="GO" id="GO:0008299">
    <property type="term" value="P:isoprenoid biosynthetic process"/>
    <property type="evidence" value="ECO:0007669"/>
    <property type="project" value="InterPro"/>
</dbReference>
<evidence type="ECO:0000256" key="1">
    <source>
        <dbReference type="ARBA" id="ARBA00009789"/>
    </source>
</evidence>
<feature type="compositionally biased region" description="Low complexity" evidence="4">
    <location>
        <begin position="114"/>
        <end position="129"/>
    </location>
</feature>
<dbReference type="AlphaFoldDB" id="A0A423U4T7"/>
<dbReference type="PANTHER" id="PTHR43015">
    <property type="entry name" value="D-RIBITOL-5-PHOSPHATE CYTIDYLYLTRANSFERASE"/>
    <property type="match status" value="1"/>
</dbReference>
<evidence type="ECO:0000256" key="2">
    <source>
        <dbReference type="ARBA" id="ARBA00022679"/>
    </source>
</evidence>
<dbReference type="OrthoDB" id="414267at2759"/>
<dbReference type="InterPro" id="IPR034683">
    <property type="entry name" value="IspD/TarI"/>
</dbReference>
<dbReference type="InterPro" id="IPR018294">
    <property type="entry name" value="ISPD_synthase_CS"/>
</dbReference>
<dbReference type="SUPFAM" id="SSF53448">
    <property type="entry name" value="Nucleotide-diphospho-sugar transferases"/>
    <property type="match status" value="1"/>
</dbReference>
<reference evidence="5 6" key="1">
    <citation type="submission" date="2018-04" db="EMBL/GenBank/DDBJ databases">
        <authorList>
            <person name="Zhang X."/>
            <person name="Yuan J."/>
            <person name="Li F."/>
            <person name="Xiang J."/>
        </authorList>
    </citation>
    <scope>NUCLEOTIDE SEQUENCE [LARGE SCALE GENOMIC DNA]</scope>
    <source>
        <tissue evidence="5">Muscle</tissue>
    </source>
</reference>
<keyword evidence="2" id="KW-0808">Transferase</keyword>
<organism evidence="5 6">
    <name type="scientific">Penaeus vannamei</name>
    <name type="common">Whiteleg shrimp</name>
    <name type="synonym">Litopenaeus vannamei</name>
    <dbReference type="NCBI Taxonomy" id="6689"/>
    <lineage>
        <taxon>Eukaryota</taxon>
        <taxon>Metazoa</taxon>
        <taxon>Ecdysozoa</taxon>
        <taxon>Arthropoda</taxon>
        <taxon>Crustacea</taxon>
        <taxon>Multicrustacea</taxon>
        <taxon>Malacostraca</taxon>
        <taxon>Eumalacostraca</taxon>
        <taxon>Eucarida</taxon>
        <taxon>Decapoda</taxon>
        <taxon>Dendrobranchiata</taxon>
        <taxon>Penaeoidea</taxon>
        <taxon>Penaeidae</taxon>
        <taxon>Penaeus</taxon>
    </lineage>
</organism>
<feature type="region of interest" description="Disordered" evidence="4">
    <location>
        <begin position="87"/>
        <end position="137"/>
    </location>
</feature>
<dbReference type="Proteomes" id="UP000283509">
    <property type="component" value="Unassembled WGS sequence"/>
</dbReference>